<evidence type="ECO:0000313" key="4">
    <source>
        <dbReference type="EMBL" id="APF20710.1"/>
    </source>
</evidence>
<evidence type="ECO:0000256" key="1">
    <source>
        <dbReference type="ARBA" id="ARBA00022630"/>
    </source>
</evidence>
<dbReference type="KEGG" id="caby:Cabys_3965"/>
<dbReference type="PANTHER" id="PTHR32332">
    <property type="entry name" value="2-NITROPROPANE DIOXYGENASE"/>
    <property type="match status" value="1"/>
</dbReference>
<dbReference type="InterPro" id="IPR013785">
    <property type="entry name" value="Aldolase_TIM"/>
</dbReference>
<dbReference type="PANTHER" id="PTHR32332:SF18">
    <property type="entry name" value="2-NITROPROPANE DIOXYGENASE"/>
    <property type="match status" value="1"/>
</dbReference>
<dbReference type="CDD" id="cd04730">
    <property type="entry name" value="NPD_like"/>
    <property type="match status" value="1"/>
</dbReference>
<gene>
    <name evidence="4" type="primary">yrpB</name>
    <name evidence="4" type="ORF">Cabys_3965</name>
</gene>
<accession>A0A1J1CDR4</accession>
<evidence type="ECO:0000256" key="3">
    <source>
        <dbReference type="ARBA" id="ARBA00023002"/>
    </source>
</evidence>
<dbReference type="Pfam" id="PF03060">
    <property type="entry name" value="NMO"/>
    <property type="match status" value="1"/>
</dbReference>
<dbReference type="OrthoDB" id="9778912at2"/>
<proteinExistence type="predicted"/>
<protein>
    <submittedName>
        <fullName evidence="4">NAD(P)H-dependent flavin oxidoreductase YrpB, nitropropane dioxygenase family</fullName>
    </submittedName>
</protein>
<organism evidence="4 5">
    <name type="scientific">Caldithrix abyssi DSM 13497</name>
    <dbReference type="NCBI Taxonomy" id="880073"/>
    <lineage>
        <taxon>Bacteria</taxon>
        <taxon>Pseudomonadati</taxon>
        <taxon>Calditrichota</taxon>
        <taxon>Calditrichia</taxon>
        <taxon>Calditrichales</taxon>
        <taxon>Calditrichaceae</taxon>
        <taxon>Caldithrix</taxon>
    </lineage>
</organism>
<keyword evidence="2" id="KW-0288">FMN</keyword>
<keyword evidence="4" id="KW-0223">Dioxygenase</keyword>
<name>A0A1J1CDR4_CALAY</name>
<sequence length="373" mass="41226">MQAKKLPGLKIGRFNLPTPIIQGGMGVGISLSGLASAVANEGGVGVISSVGLGLLFSEEQLNYRKANMHFLRHEIRKARQMTNGVIGLNIMVALSDFDNMLQIAIEEEVDVVFMGAGLPLRFPKNYTPEMIRNFKTYFVPIVSSARAAQLIFQYWGKTFGRIPEAVVVEGPKAGGHLGFKREQIDDPQFQLEKLIPEVVDTVKVFEERFEREIPVIAAGGIFSGADILKFLELGASGVQMATRFVATHECDASEDFKNAYVQSKKEDIVIIDSPVGLPGRAIKNSFLQEVKEGQKKPFKCSWKCLKTCDFRTTPYCIADALANAQRGMLEKGFTFAGSNAYKVDKIVSVNELFLTLEKEYLQAVKARQPQAVY</sequence>
<dbReference type="GO" id="GO:0018580">
    <property type="term" value="F:nitronate monooxygenase activity"/>
    <property type="evidence" value="ECO:0007669"/>
    <property type="project" value="InterPro"/>
</dbReference>
<evidence type="ECO:0000313" key="5">
    <source>
        <dbReference type="Proteomes" id="UP000183868"/>
    </source>
</evidence>
<dbReference type="Proteomes" id="UP000183868">
    <property type="component" value="Chromosome"/>
</dbReference>
<evidence type="ECO:0000256" key="2">
    <source>
        <dbReference type="ARBA" id="ARBA00022643"/>
    </source>
</evidence>
<dbReference type="Gene3D" id="3.20.20.70">
    <property type="entry name" value="Aldolase class I"/>
    <property type="match status" value="1"/>
</dbReference>
<dbReference type="InterPro" id="IPR004136">
    <property type="entry name" value="NMO"/>
</dbReference>
<dbReference type="GO" id="GO:0051213">
    <property type="term" value="F:dioxygenase activity"/>
    <property type="evidence" value="ECO:0007669"/>
    <property type="project" value="UniProtKB-KW"/>
</dbReference>
<reference evidence="4 5" key="1">
    <citation type="submission" date="2016-11" db="EMBL/GenBank/DDBJ databases">
        <title>Genomic analysis of Caldithrix abyssi and proposal of a novel bacterial phylum Caldithrichaeota.</title>
        <authorList>
            <person name="Kublanov I."/>
            <person name="Sigalova O."/>
            <person name="Gavrilov S."/>
            <person name="Lebedinsky A."/>
            <person name="Ivanova N."/>
            <person name="Daum C."/>
            <person name="Reddy T."/>
            <person name="Klenk H.P."/>
            <person name="Goker M."/>
            <person name="Reva O."/>
            <person name="Miroshnichenko M."/>
            <person name="Kyprides N."/>
            <person name="Woyke T."/>
            <person name="Gelfand M."/>
        </authorList>
    </citation>
    <scope>NUCLEOTIDE SEQUENCE [LARGE SCALE GENOMIC DNA]</scope>
    <source>
        <strain evidence="4 5">LF13</strain>
    </source>
</reference>
<dbReference type="SUPFAM" id="SSF51412">
    <property type="entry name" value="Inosine monophosphate dehydrogenase (IMPDH)"/>
    <property type="match status" value="1"/>
</dbReference>
<dbReference type="EMBL" id="CP018099">
    <property type="protein sequence ID" value="APF20710.1"/>
    <property type="molecule type" value="Genomic_DNA"/>
</dbReference>
<keyword evidence="3" id="KW-0560">Oxidoreductase</keyword>
<dbReference type="AlphaFoldDB" id="A0A1J1CDR4"/>
<keyword evidence="1" id="KW-0285">Flavoprotein</keyword>